<organism evidence="1 2">
    <name type="scientific">Variovorax defluvii</name>
    <dbReference type="NCBI Taxonomy" id="913761"/>
    <lineage>
        <taxon>Bacteria</taxon>
        <taxon>Pseudomonadati</taxon>
        <taxon>Pseudomonadota</taxon>
        <taxon>Betaproteobacteria</taxon>
        <taxon>Burkholderiales</taxon>
        <taxon>Comamonadaceae</taxon>
        <taxon>Variovorax</taxon>
    </lineage>
</organism>
<gene>
    <name evidence="1" type="ORF">GCM10023165_21680</name>
</gene>
<sequence length="152" mass="16931">MESPDLETVERVRAVIEELIAYRSHLAVSVPYFAPTDIADLTPAKQLSESRIKEENDYGNRVRAAIQMSLAAAAASLRLAESMMRDDSQLDLRERQQNLAQCARDAQSCRDVAGHVVALLAGKEAPKLDALMEIRKLKEAIHERFGRWPGST</sequence>
<dbReference type="Proteomes" id="UP001500975">
    <property type="component" value="Unassembled WGS sequence"/>
</dbReference>
<dbReference type="EMBL" id="BAABGJ010000019">
    <property type="protein sequence ID" value="GAA4341190.1"/>
    <property type="molecule type" value="Genomic_DNA"/>
</dbReference>
<proteinExistence type="predicted"/>
<keyword evidence="2" id="KW-1185">Reference proteome</keyword>
<evidence type="ECO:0000313" key="1">
    <source>
        <dbReference type="EMBL" id="GAA4341190.1"/>
    </source>
</evidence>
<name>A0ABP8HM59_9BURK</name>
<protein>
    <submittedName>
        <fullName evidence="1">Uncharacterized protein</fullName>
    </submittedName>
</protein>
<comment type="caution">
    <text evidence="1">The sequence shown here is derived from an EMBL/GenBank/DDBJ whole genome shotgun (WGS) entry which is preliminary data.</text>
</comment>
<reference evidence="2" key="1">
    <citation type="journal article" date="2019" name="Int. J. Syst. Evol. Microbiol.">
        <title>The Global Catalogue of Microorganisms (GCM) 10K type strain sequencing project: providing services to taxonomists for standard genome sequencing and annotation.</title>
        <authorList>
            <consortium name="The Broad Institute Genomics Platform"/>
            <consortium name="The Broad Institute Genome Sequencing Center for Infectious Disease"/>
            <person name="Wu L."/>
            <person name="Ma J."/>
        </authorList>
    </citation>
    <scope>NUCLEOTIDE SEQUENCE [LARGE SCALE GENOMIC DNA]</scope>
    <source>
        <strain evidence="2">JCM 17804</strain>
    </source>
</reference>
<accession>A0ABP8HM59</accession>
<evidence type="ECO:0000313" key="2">
    <source>
        <dbReference type="Proteomes" id="UP001500975"/>
    </source>
</evidence>